<name>A0AAU1U3K1_9ACTN</name>
<dbReference type="InterPro" id="IPR002347">
    <property type="entry name" value="SDR_fam"/>
</dbReference>
<dbReference type="SUPFAM" id="SSF51735">
    <property type="entry name" value="NAD(P)-binding Rossmann-fold domains"/>
    <property type="match status" value="1"/>
</dbReference>
<reference evidence="1" key="1">
    <citation type="submission" date="2022-10" db="EMBL/GenBank/DDBJ databases">
        <title>The complete genomes of actinobacterial strains from the NBC collection.</title>
        <authorList>
            <person name="Joergensen T.S."/>
            <person name="Alvarez Arevalo M."/>
            <person name="Sterndorff E.B."/>
            <person name="Faurdal D."/>
            <person name="Vuksanovic O."/>
            <person name="Mourched A.-S."/>
            <person name="Charusanti P."/>
            <person name="Shaw S."/>
            <person name="Blin K."/>
            <person name="Weber T."/>
        </authorList>
    </citation>
    <scope>NUCLEOTIDE SEQUENCE</scope>
    <source>
        <strain evidence="1">NBC_00119</strain>
    </source>
</reference>
<proteinExistence type="predicted"/>
<protein>
    <submittedName>
        <fullName evidence="1">SDR family oxidoreductase</fullName>
    </submittedName>
</protein>
<accession>A0AAU1U3K1</accession>
<sequence>MKRALNSITETAAVTWGRDGIRVNGLTPGGTATEMIDAWEAVPPGIIERINAATPLGRTAEPRELAAWLLSDRAGRRRRRRRHQRLTGRAAHPFAGTAITPDRRAGGRRCSAWSDNASNAVPQQGTPLFVQVRRLRCGGCVHIAHR</sequence>
<dbReference type="EMBL" id="CP108195">
    <property type="protein sequence ID" value="WTS11480.1"/>
    <property type="molecule type" value="Genomic_DNA"/>
</dbReference>
<dbReference type="Gene3D" id="3.40.50.720">
    <property type="entry name" value="NAD(P)-binding Rossmann-like Domain"/>
    <property type="match status" value="1"/>
</dbReference>
<dbReference type="CDD" id="cd05233">
    <property type="entry name" value="SDR_c"/>
    <property type="match status" value="1"/>
</dbReference>
<dbReference type="PRINTS" id="PR00081">
    <property type="entry name" value="GDHRDH"/>
</dbReference>
<dbReference type="Pfam" id="PF13561">
    <property type="entry name" value="adh_short_C2"/>
    <property type="match status" value="1"/>
</dbReference>
<organism evidence="1">
    <name type="scientific">Streptomyces sp. NBC_00119</name>
    <dbReference type="NCBI Taxonomy" id="2975659"/>
    <lineage>
        <taxon>Bacteria</taxon>
        <taxon>Bacillati</taxon>
        <taxon>Actinomycetota</taxon>
        <taxon>Actinomycetes</taxon>
        <taxon>Kitasatosporales</taxon>
        <taxon>Streptomycetaceae</taxon>
        <taxon>Streptomyces</taxon>
    </lineage>
</organism>
<evidence type="ECO:0000313" key="1">
    <source>
        <dbReference type="EMBL" id="WTS11480.1"/>
    </source>
</evidence>
<dbReference type="AlphaFoldDB" id="A0AAU1U3K1"/>
<gene>
    <name evidence="1" type="ORF">OHU69_10680</name>
</gene>
<dbReference type="InterPro" id="IPR036291">
    <property type="entry name" value="NAD(P)-bd_dom_sf"/>
</dbReference>